<name>A0A0A9XDM5_LYGHE</name>
<dbReference type="SFLD" id="SFLDS00003">
    <property type="entry name" value="Haloacid_Dehalogenase"/>
    <property type="match status" value="1"/>
</dbReference>
<dbReference type="EMBL" id="GBHO01008482">
    <property type="protein sequence ID" value="JAG35122.1"/>
    <property type="molecule type" value="Transcribed_RNA"/>
</dbReference>
<dbReference type="EMBL" id="GBHO01026691">
    <property type="protein sequence ID" value="JAG16913.1"/>
    <property type="molecule type" value="Transcribed_RNA"/>
</dbReference>
<dbReference type="AlphaFoldDB" id="A0A0A9XDM5"/>
<reference evidence="8" key="3">
    <citation type="submission" date="2014-09" db="EMBL/GenBank/DDBJ databases">
        <authorList>
            <person name="Magalhaes I.L.F."/>
            <person name="Oliveira U."/>
            <person name="Santos F.R."/>
            <person name="Vidigal T.H.D.A."/>
            <person name="Brescovit A.D."/>
            <person name="Santos A.J."/>
        </authorList>
    </citation>
    <scope>NUCLEOTIDE SEQUENCE</scope>
</reference>
<dbReference type="InterPro" id="IPR023198">
    <property type="entry name" value="PGP-like_dom2"/>
</dbReference>
<dbReference type="EMBL" id="GBRD01007306">
    <property type="protein sequence ID" value="JAG58515.1"/>
    <property type="molecule type" value="Transcribed_RNA"/>
</dbReference>
<evidence type="ECO:0000313" key="9">
    <source>
        <dbReference type="EMBL" id="JAQ06070.1"/>
    </source>
</evidence>
<evidence type="ECO:0000313" key="5">
    <source>
        <dbReference type="EMBL" id="JAG38034.1"/>
    </source>
</evidence>
<evidence type="ECO:0000313" key="2">
    <source>
        <dbReference type="EMBL" id="JAG16913.1"/>
    </source>
</evidence>
<reference evidence="2" key="1">
    <citation type="journal article" date="2014" name="PLoS ONE">
        <title>Transcriptome-Based Identification of ABC Transporters in the Western Tarnished Plant Bug Lygus hesperus.</title>
        <authorList>
            <person name="Hull J.J."/>
            <person name="Chaney K."/>
            <person name="Geib S.M."/>
            <person name="Fabrick J.A."/>
            <person name="Brent C.S."/>
            <person name="Walsh D."/>
            <person name="Lavine L.C."/>
        </authorList>
    </citation>
    <scope>NUCLEOTIDE SEQUENCE</scope>
</reference>
<dbReference type="PANTHER" id="PTHR18901">
    <property type="entry name" value="2-DEOXYGLUCOSE-6-PHOSPHATE PHOSPHATASE 2"/>
    <property type="match status" value="1"/>
</dbReference>
<dbReference type="InterPro" id="IPR006439">
    <property type="entry name" value="HAD-SF_hydro_IA"/>
</dbReference>
<dbReference type="EMBL" id="GBHO01026690">
    <property type="protein sequence ID" value="JAG16914.1"/>
    <property type="molecule type" value="Transcribed_RNA"/>
</dbReference>
<dbReference type="Gene3D" id="1.10.150.240">
    <property type="entry name" value="Putative phosphatase, domain 2"/>
    <property type="match status" value="1"/>
</dbReference>
<dbReference type="EMBL" id="GBHO01005570">
    <property type="protein sequence ID" value="JAG38034.1"/>
    <property type="molecule type" value="Transcribed_RNA"/>
</dbReference>
<protein>
    <submittedName>
        <fullName evidence="2">Putative pseudouridine-5'-monophosphatase</fullName>
    </submittedName>
</protein>
<organism evidence="2">
    <name type="scientific">Lygus hesperus</name>
    <name type="common">Western plant bug</name>
    <dbReference type="NCBI Taxonomy" id="30085"/>
    <lineage>
        <taxon>Eukaryota</taxon>
        <taxon>Metazoa</taxon>
        <taxon>Ecdysozoa</taxon>
        <taxon>Arthropoda</taxon>
        <taxon>Hexapoda</taxon>
        <taxon>Insecta</taxon>
        <taxon>Pterygota</taxon>
        <taxon>Neoptera</taxon>
        <taxon>Paraneoptera</taxon>
        <taxon>Hemiptera</taxon>
        <taxon>Heteroptera</taxon>
        <taxon>Panheteroptera</taxon>
        <taxon>Cimicomorpha</taxon>
        <taxon>Miridae</taxon>
        <taxon>Mirini</taxon>
        <taxon>Lygus</taxon>
    </lineage>
</organism>
<reference evidence="2" key="2">
    <citation type="submission" date="2014-07" db="EMBL/GenBank/DDBJ databases">
        <authorList>
            <person name="Hull J."/>
        </authorList>
    </citation>
    <scope>NUCLEOTIDE SEQUENCE</scope>
</reference>
<proteinExistence type="predicted"/>
<gene>
    <name evidence="2" type="primary">Gs1l_1</name>
    <name evidence="3" type="synonym">Gs1l_0</name>
    <name evidence="4" type="synonym">Gs1l_2</name>
    <name evidence="1" type="synonym">Gs1l_3</name>
    <name evidence="7" type="synonym">Gs1l_4</name>
    <name evidence="6" type="synonym">Gs1l_5</name>
    <name evidence="5" type="synonym">Gs1l_6</name>
    <name evidence="7" type="ORF">CM83_77376</name>
    <name evidence="6" type="ORF">CM83_77380</name>
    <name evidence="5" type="ORF">CM83_77382</name>
    <name evidence="2" type="ORF">CM83_77395</name>
    <name evidence="3" type="ORF">CM83_77396</name>
    <name evidence="1" type="ORF">CM83_77400</name>
    <name evidence="4" type="ORF">CM83_77402</name>
    <name evidence="9" type="ORF">g.27446</name>
</gene>
<dbReference type="PANTHER" id="PTHR18901:SF38">
    <property type="entry name" value="PSEUDOURIDINE-5'-PHOSPHATASE"/>
    <property type="match status" value="1"/>
</dbReference>
<evidence type="ECO:0000313" key="6">
    <source>
        <dbReference type="EMBL" id="JAG38061.1"/>
    </source>
</evidence>
<evidence type="ECO:0000313" key="8">
    <source>
        <dbReference type="EMBL" id="JAG58515.1"/>
    </source>
</evidence>
<dbReference type="InterPro" id="IPR023214">
    <property type="entry name" value="HAD_sf"/>
</dbReference>
<dbReference type="SUPFAM" id="SSF56784">
    <property type="entry name" value="HAD-like"/>
    <property type="match status" value="1"/>
</dbReference>
<sequence>MFLITRLGQSWCRTARSMSTFKPVTHVIFDLDGLLLDSETVYKATHKKIIEGFGKNYDPDLRLKILGTKEQDTAQTIVRCLELPITPDEFSKLAKEELALVYSNIPLKPGAKRLIEHLHENKVPIAVATSSSENSYNQKTAIHNELFKKMLHVVKGSTDPEVVNGKPAPDIFRICAARFSDSPHPSSCLAFEDAPNGVLSATSAGMQCVMVPEDYIPIELTSRATLVLKSLLDFKPEDFGLPPFK</sequence>
<dbReference type="NCBIfam" id="TIGR01509">
    <property type="entry name" value="HAD-SF-IA-v3"/>
    <property type="match status" value="1"/>
</dbReference>
<reference evidence="9" key="4">
    <citation type="journal article" date="2016" name="Gigascience">
        <title>De novo construction of an expanded transcriptome assembly for the western tarnished plant bug, Lygus hesperus.</title>
        <authorList>
            <person name="Tassone E.E."/>
            <person name="Geib S.M."/>
            <person name="Hall B."/>
            <person name="Fabrick J.A."/>
            <person name="Brent C.S."/>
            <person name="Hull J.J."/>
        </authorList>
    </citation>
    <scope>NUCLEOTIDE SEQUENCE</scope>
</reference>
<dbReference type="EMBL" id="GBHO01005543">
    <property type="protein sequence ID" value="JAG38061.1"/>
    <property type="molecule type" value="Transcribed_RNA"/>
</dbReference>
<dbReference type="SFLD" id="SFLDG01129">
    <property type="entry name" value="C1.5:_HAD__Beta-PGM__Phosphata"/>
    <property type="match status" value="1"/>
</dbReference>
<dbReference type="EMBL" id="GBHO01000885">
    <property type="protein sequence ID" value="JAG42719.1"/>
    <property type="molecule type" value="Transcribed_RNA"/>
</dbReference>
<accession>A0A0A9XDM5</accession>
<dbReference type="Pfam" id="PF00702">
    <property type="entry name" value="Hydrolase"/>
    <property type="match status" value="1"/>
</dbReference>
<dbReference type="GO" id="GO:0016791">
    <property type="term" value="F:phosphatase activity"/>
    <property type="evidence" value="ECO:0007669"/>
    <property type="project" value="TreeGrafter"/>
</dbReference>
<dbReference type="InterPro" id="IPR036412">
    <property type="entry name" value="HAD-like_sf"/>
</dbReference>
<dbReference type="FunFam" id="3.40.50.1000:FF:000055">
    <property type="entry name" value="Haloacid dehalogenase-like hydrolase family protein"/>
    <property type="match status" value="1"/>
</dbReference>
<dbReference type="EMBL" id="GBHO01031816">
    <property type="protein sequence ID" value="JAG11788.1"/>
    <property type="molecule type" value="Transcribed_RNA"/>
</dbReference>
<evidence type="ECO:0000313" key="3">
    <source>
        <dbReference type="EMBL" id="JAG16914.1"/>
    </source>
</evidence>
<evidence type="ECO:0000313" key="7">
    <source>
        <dbReference type="EMBL" id="JAG42719.1"/>
    </source>
</evidence>
<dbReference type="Gene3D" id="3.40.50.1000">
    <property type="entry name" value="HAD superfamily/HAD-like"/>
    <property type="match status" value="1"/>
</dbReference>
<evidence type="ECO:0000313" key="1">
    <source>
        <dbReference type="EMBL" id="JAG11788.1"/>
    </source>
</evidence>
<evidence type="ECO:0000313" key="4">
    <source>
        <dbReference type="EMBL" id="JAG35122.1"/>
    </source>
</evidence>
<dbReference type="EMBL" id="GDHC01012559">
    <property type="protein sequence ID" value="JAQ06070.1"/>
    <property type="molecule type" value="Transcribed_RNA"/>
</dbReference>